<feature type="region of interest" description="Disordered" evidence="1">
    <location>
        <begin position="103"/>
        <end position="126"/>
    </location>
</feature>
<dbReference type="PANTHER" id="PTHR36558:SF1">
    <property type="entry name" value="RESTRICTION ENDONUCLEASE DOMAIN-CONTAINING PROTEIN-RELATED"/>
    <property type="match status" value="1"/>
</dbReference>
<dbReference type="Pfam" id="PF05685">
    <property type="entry name" value="Uma2"/>
    <property type="match status" value="1"/>
</dbReference>
<keyword evidence="6" id="KW-1185">Reference proteome</keyword>
<dbReference type="CDD" id="cd06260">
    <property type="entry name" value="DUF820-like"/>
    <property type="match status" value="1"/>
</dbReference>
<dbReference type="EMBL" id="FP475956">
    <property type="protein sequence ID" value="CAZ87456.1"/>
    <property type="molecule type" value="Genomic_DNA"/>
</dbReference>
<organism evidence="3 5">
    <name type="scientific">Thiomonas arsenitoxydans (strain DSM 22701 / CIP 110005 / 3As)</name>
    <dbReference type="NCBI Taxonomy" id="426114"/>
    <lineage>
        <taxon>Bacteria</taxon>
        <taxon>Pseudomonadati</taxon>
        <taxon>Pseudomonadota</taxon>
        <taxon>Betaproteobacteria</taxon>
        <taxon>Burkholderiales</taxon>
        <taxon>Thiomonas</taxon>
    </lineage>
</organism>
<dbReference type="InterPro" id="IPR012296">
    <property type="entry name" value="Nuclease_put_TT1808"/>
</dbReference>
<feature type="compositionally biased region" description="Basic and acidic residues" evidence="1">
    <location>
        <begin position="109"/>
        <end position="126"/>
    </location>
</feature>
<evidence type="ECO:0000313" key="4">
    <source>
        <dbReference type="EMBL" id="CQR27279.1"/>
    </source>
</evidence>
<evidence type="ECO:0000313" key="6">
    <source>
        <dbReference type="Proteomes" id="UP000078599"/>
    </source>
</evidence>
<protein>
    <recommendedName>
        <fullName evidence="2">Putative restriction endonuclease domain-containing protein</fullName>
    </recommendedName>
</protein>
<dbReference type="Proteomes" id="UP000078599">
    <property type="component" value="Unassembled WGS sequence"/>
</dbReference>
<dbReference type="PANTHER" id="PTHR36558">
    <property type="entry name" value="GLR1098 PROTEIN"/>
    <property type="match status" value="1"/>
</dbReference>
<evidence type="ECO:0000313" key="5">
    <source>
        <dbReference type="Proteomes" id="UP000002372"/>
    </source>
</evidence>
<dbReference type="InterPro" id="IPR008538">
    <property type="entry name" value="Uma2"/>
</dbReference>
<dbReference type="AlphaFoldDB" id="D6CKI8"/>
<dbReference type="Proteomes" id="UP000002372">
    <property type="component" value="Chromosome"/>
</dbReference>
<accession>D6CKI8</accession>
<feature type="domain" description="Putative restriction endonuclease" evidence="2">
    <location>
        <begin position="15"/>
        <end position="86"/>
    </location>
</feature>
<dbReference type="KEGG" id="thi:THI_0741"/>
<reference evidence="3" key="3">
    <citation type="submission" date="2010-07" db="EMBL/GenBank/DDBJ databases">
        <authorList>
            <person name="Genoscope - CEA"/>
        </authorList>
    </citation>
    <scope>NUCLEOTIDE SEQUENCE</scope>
    <source>
        <strain evidence="3">3As</strain>
    </source>
</reference>
<gene>
    <name evidence="3" type="ordered locus">THI_0741</name>
    <name evidence="4" type="ORF">THICB1_100557</name>
</gene>
<dbReference type="Gene3D" id="3.90.1570.10">
    <property type="entry name" value="tt1808, chain A"/>
    <property type="match status" value="1"/>
</dbReference>
<name>D6CKI8_THIA3</name>
<dbReference type="HOGENOM" id="CLU_1980579_0_0_4"/>
<reference evidence="5" key="2">
    <citation type="journal article" date="2010" name="PLoS Genet.">
        <title>Structure, function, and evolution of the Thiomonas spp. genome.</title>
        <authorList>
            <person name="Arsene-Ploetze F."/>
            <person name="Koechler S."/>
            <person name="Marchal M."/>
            <person name="Coppee J.Y."/>
            <person name="Chandler M."/>
            <person name="Bonnefoy V."/>
            <person name="Brochier-Armanet C."/>
            <person name="Barakat M."/>
            <person name="Barbe V."/>
            <person name="Battaglia-Brunet F."/>
            <person name="Bruneel O."/>
            <person name="Bryan C.G."/>
            <person name="Cleiss-Arnold J."/>
            <person name="Cruveiller S."/>
            <person name="Erhardt M."/>
            <person name="Heinrich-Salmeron A."/>
            <person name="Hommais F."/>
            <person name="Joulian C."/>
            <person name="Krin E."/>
            <person name="Lieutaud A."/>
            <person name="Lievremont D."/>
            <person name="Michel C."/>
            <person name="Muller D."/>
            <person name="Ortet P."/>
            <person name="Proux C."/>
            <person name="Siguier P."/>
            <person name="Roche D."/>
            <person name="Rouy Z."/>
            <person name="Salvignol G."/>
            <person name="Slyemi D."/>
            <person name="Talla E."/>
            <person name="Weiss S."/>
            <person name="Weissenbach J."/>
            <person name="Medigue C."/>
            <person name="Bertin P.N."/>
        </authorList>
    </citation>
    <scope>NUCLEOTIDE SEQUENCE [LARGE SCALE GENOMIC DNA]</scope>
    <source>
        <strain evidence="5">DSM 22701 / CIP 110005 / 3As</strain>
    </source>
</reference>
<dbReference type="RefSeq" id="WP_013104814.1">
    <property type="nucleotide sequence ID" value="NC_014145.1"/>
</dbReference>
<evidence type="ECO:0000259" key="2">
    <source>
        <dbReference type="Pfam" id="PF05685"/>
    </source>
</evidence>
<dbReference type="InterPro" id="IPR011335">
    <property type="entry name" value="Restrct_endonuc-II-like"/>
</dbReference>
<evidence type="ECO:0000313" key="3">
    <source>
        <dbReference type="EMBL" id="CAZ87456.1"/>
    </source>
</evidence>
<proteinExistence type="predicted"/>
<dbReference type="eggNOG" id="COG4636">
    <property type="taxonomic scope" value="Bacteria"/>
</dbReference>
<reference key="1">
    <citation type="submission" date="2009-07" db="EMBL/GenBank/DDBJ databases">
        <authorList>
            <person name="Genoscope - CEA"/>
        </authorList>
    </citation>
    <scope>NUCLEOTIDE SEQUENCE</scope>
    <source>
        <strain>3As</strain>
    </source>
</reference>
<dbReference type="EMBL" id="CTRI01000002">
    <property type="protein sequence ID" value="CQR27279.1"/>
    <property type="molecule type" value="Genomic_DNA"/>
</dbReference>
<reference evidence="4 6" key="4">
    <citation type="submission" date="2015-03" db="EMBL/GenBank/DDBJ databases">
        <authorList>
            <person name="Regsiter A."/>
            <person name="william w."/>
        </authorList>
    </citation>
    <scope>NUCLEOTIDE SEQUENCE [LARGE SCALE GENOMIC DNA]</scope>
    <source>
        <strain evidence="4 6">CB1</strain>
    </source>
</reference>
<sequence>MSSSPAAQSNALQQAKTDAVLVVEVLSPSTAAFDRGAKFAHYRLLPSLTEYLIIDLETRTADHYRKAENNTWVLHPCSGNDIVELTSTGLKLPLDTVIFEDVDNADTDSADRGPALKETTSRPKFP</sequence>
<evidence type="ECO:0000256" key="1">
    <source>
        <dbReference type="SAM" id="MobiDB-lite"/>
    </source>
</evidence>
<dbReference type="SUPFAM" id="SSF52980">
    <property type="entry name" value="Restriction endonuclease-like"/>
    <property type="match status" value="1"/>
</dbReference>